<evidence type="ECO:0000259" key="10">
    <source>
        <dbReference type="Pfam" id="PF01529"/>
    </source>
</evidence>
<feature type="transmembrane region" description="Helical" evidence="7">
    <location>
        <begin position="167"/>
        <end position="194"/>
    </location>
</feature>
<dbReference type="GO" id="GO:0005794">
    <property type="term" value="C:Golgi apparatus"/>
    <property type="evidence" value="ECO:0007669"/>
    <property type="project" value="TreeGrafter"/>
</dbReference>
<dbReference type="PROSITE" id="PS50216">
    <property type="entry name" value="DHHC"/>
    <property type="match status" value="1"/>
</dbReference>
<dbReference type="GO" id="GO:0019706">
    <property type="term" value="F:protein-cysteine S-palmitoyltransferase activity"/>
    <property type="evidence" value="ECO:0007669"/>
    <property type="project" value="UniProtKB-EC"/>
</dbReference>
<feature type="domain" description="Palmitoyltransferase DHHC" evidence="10">
    <location>
        <begin position="80"/>
        <end position="206"/>
    </location>
</feature>
<evidence type="ECO:0000313" key="12">
    <source>
        <dbReference type="Proteomes" id="UP001295684"/>
    </source>
</evidence>
<organism evidence="11 12">
    <name type="scientific">Euplotes crassus</name>
    <dbReference type="NCBI Taxonomy" id="5936"/>
    <lineage>
        <taxon>Eukaryota</taxon>
        <taxon>Sar</taxon>
        <taxon>Alveolata</taxon>
        <taxon>Ciliophora</taxon>
        <taxon>Intramacronucleata</taxon>
        <taxon>Spirotrichea</taxon>
        <taxon>Hypotrichia</taxon>
        <taxon>Euplotida</taxon>
        <taxon>Euplotidae</taxon>
        <taxon>Moneuplotes</taxon>
    </lineage>
</organism>
<evidence type="ECO:0000256" key="4">
    <source>
        <dbReference type="ARBA" id="ARBA00022989"/>
    </source>
</evidence>
<dbReference type="GO" id="GO:0005783">
    <property type="term" value="C:endoplasmic reticulum"/>
    <property type="evidence" value="ECO:0007669"/>
    <property type="project" value="TreeGrafter"/>
</dbReference>
<evidence type="ECO:0000256" key="6">
    <source>
        <dbReference type="ARBA" id="ARBA00023315"/>
    </source>
</evidence>
<dbReference type="InterPro" id="IPR001594">
    <property type="entry name" value="Palmitoyltrfase_DHHC"/>
</dbReference>
<comment type="catalytic activity">
    <reaction evidence="7">
        <text>L-cysteinyl-[protein] + hexadecanoyl-CoA = S-hexadecanoyl-L-cysteinyl-[protein] + CoA</text>
        <dbReference type="Rhea" id="RHEA:36683"/>
        <dbReference type="Rhea" id="RHEA-COMP:10131"/>
        <dbReference type="Rhea" id="RHEA-COMP:11032"/>
        <dbReference type="ChEBI" id="CHEBI:29950"/>
        <dbReference type="ChEBI" id="CHEBI:57287"/>
        <dbReference type="ChEBI" id="CHEBI:57379"/>
        <dbReference type="ChEBI" id="CHEBI:74151"/>
        <dbReference type="EC" id="2.3.1.225"/>
    </reaction>
</comment>
<feature type="transmembrane region" description="Helical" evidence="7">
    <location>
        <begin position="127"/>
        <end position="152"/>
    </location>
</feature>
<keyword evidence="3 7" id="KW-0812">Transmembrane</keyword>
<keyword evidence="6 7" id="KW-0012">Acyltransferase</keyword>
<dbReference type="Pfam" id="PF01529">
    <property type="entry name" value="DHHC"/>
    <property type="match status" value="1"/>
</dbReference>
<reference evidence="11" key="1">
    <citation type="submission" date="2023-07" db="EMBL/GenBank/DDBJ databases">
        <authorList>
            <consortium name="AG Swart"/>
            <person name="Singh M."/>
            <person name="Singh A."/>
            <person name="Seah K."/>
            <person name="Emmerich C."/>
        </authorList>
    </citation>
    <scope>NUCLEOTIDE SEQUENCE</scope>
    <source>
        <strain evidence="11">DP1</strain>
    </source>
</reference>
<comment type="caution">
    <text evidence="11">The sequence shown here is derived from an EMBL/GenBank/DDBJ whole genome shotgun (WGS) entry which is preliminary data.</text>
</comment>
<keyword evidence="5 7" id="KW-0472">Membrane</keyword>
<proteinExistence type="inferred from homology"/>
<dbReference type="PANTHER" id="PTHR22883:SF203">
    <property type="entry name" value="PALMITOYLTRANSFERASE"/>
    <property type="match status" value="1"/>
</dbReference>
<comment type="similarity">
    <text evidence="7">Belongs to the DHHC palmitoyltransferase family.</text>
</comment>
<evidence type="ECO:0000256" key="3">
    <source>
        <dbReference type="ARBA" id="ARBA00022692"/>
    </source>
</evidence>
<evidence type="ECO:0000256" key="8">
    <source>
        <dbReference type="SAM" id="Coils"/>
    </source>
</evidence>
<protein>
    <recommendedName>
        <fullName evidence="7">Palmitoyltransferase</fullName>
        <ecNumber evidence="7">2.3.1.225</ecNumber>
    </recommendedName>
</protein>
<name>A0AAD1U1A4_EUPCR</name>
<sequence length="448" mass="52262">MAHLPNHCMDIDTAHYSVIHHFLGTLNGHSCDDNRKCNYRNTECDYNNKKIVTTAIIPTDKTVFHTQKILKKDQNYLPKNDEKFCMYCQSFSKKESKHCGQCNRCVDDFDHHCKWLNNCIGARNYRWFITLVINTFLSSVTVFIFCVIYFIAYHRNKLENGRDTSTYIGICLLSVLNIGKLLFCTHLLCFQLYIKSKGLTTYKYVLKKRQKKMKKVEARTEELKMLYDEVMNESRSQGRISIASKVIDDIFTESKGSICKLKNQILGKSCQRLNTEEKREVHNLISKAELRMKNRQSQMYKIRQSKFLHLYKNDTNFEEPEESKIFNLNIKKLKNESNGFSNTPDTNKVFPECRTEHDYNCKQLSMVSSNSGSNEMSSGPILTKKLKNLRQLNTQSGNKESPLKIKKHSKSSFDRKKEINNKGGLHPSKFQLRKFHPEENVTDKTITN</sequence>
<accession>A0AAD1U1A4</accession>
<dbReference type="EC" id="2.3.1.225" evidence="7"/>
<keyword evidence="12" id="KW-1185">Reference proteome</keyword>
<keyword evidence="8" id="KW-0175">Coiled coil</keyword>
<evidence type="ECO:0000313" key="11">
    <source>
        <dbReference type="EMBL" id="CAI2359510.1"/>
    </source>
</evidence>
<comment type="domain">
    <text evidence="7">The DHHC domain is required for palmitoyltransferase activity.</text>
</comment>
<evidence type="ECO:0000256" key="5">
    <source>
        <dbReference type="ARBA" id="ARBA00023136"/>
    </source>
</evidence>
<dbReference type="AlphaFoldDB" id="A0AAD1U1A4"/>
<feature type="coiled-coil region" evidence="8">
    <location>
        <begin position="206"/>
        <end position="233"/>
    </location>
</feature>
<keyword evidence="2 7" id="KW-0808">Transferase</keyword>
<dbReference type="GO" id="GO:0016020">
    <property type="term" value="C:membrane"/>
    <property type="evidence" value="ECO:0007669"/>
    <property type="project" value="UniProtKB-SubCell"/>
</dbReference>
<gene>
    <name evidence="11" type="ORF">ECRASSUSDP1_LOCUS801</name>
</gene>
<feature type="compositionally biased region" description="Basic and acidic residues" evidence="9">
    <location>
        <begin position="411"/>
        <end position="420"/>
    </location>
</feature>
<evidence type="ECO:0000256" key="7">
    <source>
        <dbReference type="RuleBase" id="RU079119"/>
    </source>
</evidence>
<evidence type="ECO:0000256" key="2">
    <source>
        <dbReference type="ARBA" id="ARBA00022679"/>
    </source>
</evidence>
<comment type="subcellular location">
    <subcellularLocation>
        <location evidence="1">Membrane</location>
        <topology evidence="1">Multi-pass membrane protein</topology>
    </subcellularLocation>
</comment>
<dbReference type="Proteomes" id="UP001295684">
    <property type="component" value="Unassembled WGS sequence"/>
</dbReference>
<evidence type="ECO:0000256" key="9">
    <source>
        <dbReference type="SAM" id="MobiDB-lite"/>
    </source>
</evidence>
<evidence type="ECO:0000256" key="1">
    <source>
        <dbReference type="ARBA" id="ARBA00004141"/>
    </source>
</evidence>
<feature type="region of interest" description="Disordered" evidence="9">
    <location>
        <begin position="394"/>
        <end position="429"/>
    </location>
</feature>
<dbReference type="EMBL" id="CAMPGE010000753">
    <property type="protein sequence ID" value="CAI2359510.1"/>
    <property type="molecule type" value="Genomic_DNA"/>
</dbReference>
<dbReference type="InterPro" id="IPR039859">
    <property type="entry name" value="PFA4/ZDH16/20/ERF2-like"/>
</dbReference>
<dbReference type="GO" id="GO:0006612">
    <property type="term" value="P:protein targeting to membrane"/>
    <property type="evidence" value="ECO:0007669"/>
    <property type="project" value="TreeGrafter"/>
</dbReference>
<keyword evidence="4 7" id="KW-1133">Transmembrane helix</keyword>
<dbReference type="PANTHER" id="PTHR22883">
    <property type="entry name" value="ZINC FINGER DHHC DOMAIN CONTAINING PROTEIN"/>
    <property type="match status" value="1"/>
</dbReference>